<evidence type="ECO:0000313" key="4">
    <source>
        <dbReference type="Proteomes" id="UP000177515"/>
    </source>
</evidence>
<protein>
    <recommendedName>
        <fullName evidence="2">HTH araC/xylS-type domain-containing protein</fullName>
    </recommendedName>
</protein>
<dbReference type="Pfam" id="PF12833">
    <property type="entry name" value="HTH_18"/>
    <property type="match status" value="1"/>
</dbReference>
<gene>
    <name evidence="3" type="ORF">BKK80_12650</name>
</gene>
<dbReference type="InterPro" id="IPR018060">
    <property type="entry name" value="HTH_AraC"/>
</dbReference>
<dbReference type="SMART" id="SM00342">
    <property type="entry name" value="HTH_ARAC"/>
    <property type="match status" value="1"/>
</dbReference>
<proteinExistence type="predicted"/>
<organism evidence="3 4">
    <name type="scientific">Cupriavidus malaysiensis</name>
    <dbReference type="NCBI Taxonomy" id="367825"/>
    <lineage>
        <taxon>Bacteria</taxon>
        <taxon>Pseudomonadati</taxon>
        <taxon>Pseudomonadota</taxon>
        <taxon>Betaproteobacteria</taxon>
        <taxon>Burkholderiales</taxon>
        <taxon>Burkholderiaceae</taxon>
        <taxon>Cupriavidus</taxon>
    </lineage>
</organism>
<evidence type="ECO:0000256" key="1">
    <source>
        <dbReference type="SAM" id="MobiDB-lite"/>
    </source>
</evidence>
<sequence>MIAPLILPPRPELAPWIHHILLMPLRESCVSQLPAVLSPAILIFARGSGWQQPEHDASAPAPLPRAGLSGPRLRPAATRSAPDTCVISILFRPGMLAEALGPGLNELRGQTVPLDAAFPPAQVARMLARIDEDGQPARWIEHAQQWLVDNLRPRANAHRARLELGDPRLLFAPAAQLAGSLGIGQRQFERRMDRVYGTTLRDLRRLARFGLSLSDLLTGAGWRGRLAHLAQHYGYFDQPHMVREFVALTGHAPARLVQLAAGDDAGFWIYRFARRDFRSLFLTRQAAALEAAGLG</sequence>
<keyword evidence="4" id="KW-1185">Reference proteome</keyword>
<dbReference type="EMBL" id="CP017754">
    <property type="protein sequence ID" value="AOZ06572.1"/>
    <property type="molecule type" value="Genomic_DNA"/>
</dbReference>
<reference evidence="3 4" key="1">
    <citation type="submission" date="2016-10" db="EMBL/GenBank/DDBJ databases">
        <title>Complete genome sequences of three Cupriavidus strains isolated from various Malaysian environments.</title>
        <authorList>
            <person name="Abdullah A.A.-A."/>
            <person name="Shafie N.A.H."/>
            <person name="Lau N.S."/>
        </authorList>
    </citation>
    <scope>NUCLEOTIDE SEQUENCE [LARGE SCALE GENOMIC DNA]</scope>
    <source>
        <strain evidence="3 4">USMAA1020</strain>
    </source>
</reference>
<evidence type="ECO:0000313" key="3">
    <source>
        <dbReference type="EMBL" id="AOZ06572.1"/>
    </source>
</evidence>
<name>A0ABM6F514_9BURK</name>
<evidence type="ECO:0000259" key="2">
    <source>
        <dbReference type="PROSITE" id="PS01124"/>
    </source>
</evidence>
<dbReference type="PROSITE" id="PS01124">
    <property type="entry name" value="HTH_ARAC_FAMILY_2"/>
    <property type="match status" value="1"/>
</dbReference>
<dbReference type="Proteomes" id="UP000177515">
    <property type="component" value="Chromosome 1"/>
</dbReference>
<dbReference type="RefSeq" id="WP_071013286.1">
    <property type="nucleotide sequence ID" value="NZ_CP017754.1"/>
</dbReference>
<accession>A0ABM6F514</accession>
<feature type="domain" description="HTH araC/xylS-type" evidence="2">
    <location>
        <begin position="176"/>
        <end position="259"/>
    </location>
</feature>
<dbReference type="Gene3D" id="1.10.10.60">
    <property type="entry name" value="Homeodomain-like"/>
    <property type="match status" value="1"/>
</dbReference>
<feature type="region of interest" description="Disordered" evidence="1">
    <location>
        <begin position="53"/>
        <end position="77"/>
    </location>
</feature>